<evidence type="ECO:0008006" key="4">
    <source>
        <dbReference type="Google" id="ProtNLM"/>
    </source>
</evidence>
<evidence type="ECO:0000313" key="3">
    <source>
        <dbReference type="Proteomes" id="UP001515480"/>
    </source>
</evidence>
<proteinExistence type="predicted"/>
<sequence length="583" mass="62232">MAASLPLSRLHLLAFPLILVHNRQAGAAEALADPPPVLSDPTYDARVSSVARYLGELYVGSLNRSRHTISDAGKGVALGNAAYAVASNWLVALSTGRRLVIRSTLLRALFLPPAGVPPEMLYPKHSDARGGVVVSSAITTYAQLSSALSVDGDVQGRQWQFKVLAQGTRRGSPLYTQLVEAGALHADATNDTFLAAVAFRFLFSTPTPKALERQAEYSAAVHAACQRSAQQNHGLSDPFASTSTEARTPASTVDVVVHLRTWAEDSPCAKARGAAARFGSGKPFECSSCLPTQAIQCTEHWVRHYMVWRSKRTTQLPCALVLSDAPSAADAMARRLASIPGLRAVSEHSVALPSRATNGTTARSAWRAGWHSGGFGNGAQALRSTSMMGWLLLSEAGVRVYAAGSTFAYSAALRSGARRADAILDLRCIPSATPAVRASAAQWRYELRMSPFNRHSTALSWVKTCDGLDESCWQTRESTNAAGMVAVMGDVDRCAHLRFSSLEEAKAACVARGDRCDAISQDGGLPCDYLLNTLDKQHADNTSACLRGRWPTSDGFPDFGVRTDSSLKLSATTMKTSVPPPSS</sequence>
<dbReference type="AlphaFoldDB" id="A0AB34JMB3"/>
<feature type="signal peptide" evidence="1">
    <location>
        <begin position="1"/>
        <end position="27"/>
    </location>
</feature>
<evidence type="ECO:0000256" key="1">
    <source>
        <dbReference type="SAM" id="SignalP"/>
    </source>
</evidence>
<organism evidence="2 3">
    <name type="scientific">Prymnesium parvum</name>
    <name type="common">Toxic golden alga</name>
    <dbReference type="NCBI Taxonomy" id="97485"/>
    <lineage>
        <taxon>Eukaryota</taxon>
        <taxon>Haptista</taxon>
        <taxon>Haptophyta</taxon>
        <taxon>Prymnesiophyceae</taxon>
        <taxon>Prymnesiales</taxon>
        <taxon>Prymnesiaceae</taxon>
        <taxon>Prymnesium</taxon>
    </lineage>
</organism>
<dbReference type="EMBL" id="JBGBPQ010000006">
    <property type="protein sequence ID" value="KAL1523071.1"/>
    <property type="molecule type" value="Genomic_DNA"/>
</dbReference>
<dbReference type="Proteomes" id="UP001515480">
    <property type="component" value="Unassembled WGS sequence"/>
</dbReference>
<reference evidence="2 3" key="1">
    <citation type="journal article" date="2024" name="Science">
        <title>Giant polyketide synthase enzymes in the biosynthesis of giant marine polyether toxins.</title>
        <authorList>
            <person name="Fallon T.R."/>
            <person name="Shende V.V."/>
            <person name="Wierzbicki I.H."/>
            <person name="Pendleton A.L."/>
            <person name="Watervoot N.F."/>
            <person name="Auber R.P."/>
            <person name="Gonzalez D.J."/>
            <person name="Wisecaver J.H."/>
            <person name="Moore B.S."/>
        </authorList>
    </citation>
    <scope>NUCLEOTIDE SEQUENCE [LARGE SCALE GENOMIC DNA]</scope>
    <source>
        <strain evidence="2 3">12B1</strain>
    </source>
</reference>
<gene>
    <name evidence="2" type="ORF">AB1Y20_018031</name>
</gene>
<comment type="caution">
    <text evidence="2">The sequence shown here is derived from an EMBL/GenBank/DDBJ whole genome shotgun (WGS) entry which is preliminary data.</text>
</comment>
<accession>A0AB34JMB3</accession>
<protein>
    <recommendedName>
        <fullName evidence="4">NAD(+)--protein-arginine ADP-ribosyltransferase</fullName>
    </recommendedName>
</protein>
<name>A0AB34JMB3_PRYPA</name>
<keyword evidence="1" id="KW-0732">Signal</keyword>
<keyword evidence="3" id="KW-1185">Reference proteome</keyword>
<evidence type="ECO:0000313" key="2">
    <source>
        <dbReference type="EMBL" id="KAL1523071.1"/>
    </source>
</evidence>
<feature type="chain" id="PRO_5044199369" description="NAD(+)--protein-arginine ADP-ribosyltransferase" evidence="1">
    <location>
        <begin position="28"/>
        <end position="583"/>
    </location>
</feature>